<dbReference type="Gene3D" id="3.40.50.2000">
    <property type="entry name" value="Glycogen Phosphorylase B"/>
    <property type="match status" value="2"/>
</dbReference>
<keyword evidence="4" id="KW-1185">Reference proteome</keyword>
<dbReference type="RefSeq" id="WP_154420653.1">
    <property type="nucleotide sequence ID" value="NZ_VUNS01000037.1"/>
</dbReference>
<dbReference type="PANTHER" id="PTHR46401">
    <property type="entry name" value="GLYCOSYLTRANSFERASE WBBK-RELATED"/>
    <property type="match status" value="1"/>
</dbReference>
<proteinExistence type="predicted"/>
<feature type="domain" description="Glycosyl transferase family 1" evidence="2">
    <location>
        <begin position="183"/>
        <end position="305"/>
    </location>
</feature>
<evidence type="ECO:0000259" key="2">
    <source>
        <dbReference type="Pfam" id="PF00534"/>
    </source>
</evidence>
<dbReference type="InterPro" id="IPR001296">
    <property type="entry name" value="Glyco_trans_1"/>
</dbReference>
<comment type="caution">
    <text evidence="3">The sequence shown here is derived from an EMBL/GenBank/DDBJ whole genome shotgun (WGS) entry which is preliminary data.</text>
</comment>
<sequence>MRNKRVLFCLRRDYLRHPGGDTMQMESYARILRQSGNHVRLHSGSVAPSDLEGNDIVFVWHLERPHDSFQPWHTAIRNGLPVVLLPTCFHANTAGFWRALPEQFKIWYRCLREPSDSASHYMQFRSWRHCRERMLTQSSCLIVNSEAEKTLLLREGANTSRVVVIPNVVDQETLTVQEPAPWNKRQRIICIGHFCPRKNQLGLIRALRGLDLQITFVGTARPMHQRYLERCRRESAGQHLFTGALSHYDTLKLLAQSRLAISASFEETPGIANLEAAALGCNLLLSEIAPIREYFGARSMYLDPSRIDAARIREAVHLPPSPELRTHILSHYTEKNLHRFFQILEIEEMAH</sequence>
<organism evidence="3 4">
    <name type="scientific">Victivallis lenta</name>
    <dbReference type="NCBI Taxonomy" id="2606640"/>
    <lineage>
        <taxon>Bacteria</taxon>
        <taxon>Pseudomonadati</taxon>
        <taxon>Lentisphaerota</taxon>
        <taxon>Lentisphaeria</taxon>
        <taxon>Victivallales</taxon>
        <taxon>Victivallaceae</taxon>
        <taxon>Victivallis</taxon>
    </lineage>
</organism>
<dbReference type="Pfam" id="PF00534">
    <property type="entry name" value="Glycos_transf_1"/>
    <property type="match status" value="1"/>
</dbReference>
<reference evidence="3 4" key="1">
    <citation type="submission" date="2019-08" db="EMBL/GenBank/DDBJ databases">
        <title>In-depth cultivation of the pig gut microbiome towards novel bacterial diversity and tailored functional studies.</title>
        <authorList>
            <person name="Wylensek D."/>
            <person name="Hitch T.C.A."/>
            <person name="Clavel T."/>
        </authorList>
    </citation>
    <scope>NUCLEOTIDE SEQUENCE [LARGE SCALE GENOMIC DNA]</scope>
    <source>
        <strain evidence="3 4">BBE-744-WT-12</strain>
    </source>
</reference>
<dbReference type="EMBL" id="VUNS01000037">
    <property type="protein sequence ID" value="MST99468.1"/>
    <property type="molecule type" value="Genomic_DNA"/>
</dbReference>
<gene>
    <name evidence="3" type="ORF">FYJ85_20790</name>
</gene>
<dbReference type="GO" id="GO:0009103">
    <property type="term" value="P:lipopolysaccharide biosynthetic process"/>
    <property type="evidence" value="ECO:0007669"/>
    <property type="project" value="TreeGrafter"/>
</dbReference>
<name>A0A844GAR7_9BACT</name>
<dbReference type="AlphaFoldDB" id="A0A844GAR7"/>
<evidence type="ECO:0000256" key="1">
    <source>
        <dbReference type="ARBA" id="ARBA00022679"/>
    </source>
</evidence>
<dbReference type="GO" id="GO:0016757">
    <property type="term" value="F:glycosyltransferase activity"/>
    <property type="evidence" value="ECO:0007669"/>
    <property type="project" value="InterPro"/>
</dbReference>
<accession>A0A844GAR7</accession>
<protein>
    <submittedName>
        <fullName evidence="3">Glycosyltransferase family 4 protein</fullName>
    </submittedName>
</protein>
<dbReference type="SUPFAM" id="SSF53756">
    <property type="entry name" value="UDP-Glycosyltransferase/glycogen phosphorylase"/>
    <property type="match status" value="1"/>
</dbReference>
<dbReference type="Proteomes" id="UP000435649">
    <property type="component" value="Unassembled WGS sequence"/>
</dbReference>
<evidence type="ECO:0000313" key="3">
    <source>
        <dbReference type="EMBL" id="MST99468.1"/>
    </source>
</evidence>
<dbReference type="PANTHER" id="PTHR46401:SF2">
    <property type="entry name" value="GLYCOSYLTRANSFERASE WBBK-RELATED"/>
    <property type="match status" value="1"/>
</dbReference>
<dbReference type="CDD" id="cd03801">
    <property type="entry name" value="GT4_PimA-like"/>
    <property type="match status" value="1"/>
</dbReference>
<keyword evidence="1 3" id="KW-0808">Transferase</keyword>
<evidence type="ECO:0000313" key="4">
    <source>
        <dbReference type="Proteomes" id="UP000435649"/>
    </source>
</evidence>